<evidence type="ECO:0000256" key="4">
    <source>
        <dbReference type="ARBA" id="ARBA00022989"/>
    </source>
</evidence>
<sequence length="386" mass="43475">MNKKFSITNLYSNFKGLFSIAFADIVTASVSALFWLYVSTLISVESYGELFYLLAIANMTSSISLIGSKHTLLVCIPKNIKLDSALFLLVFVISAISSLVLLLLTSNIELSIYILGSAVFGLGLTHLLGKKSYTDYVKYLFTQKISMVLLSLILNDLMGINGIILGISVSFFIYIPLIIKTFKINKIDFSLLRSNFQFLMYSYFIELISVSGKHIDKFVIVPLLGLTIMGNYQLGIQFIGLFQLFPLILLKYTIPIDAIKNSNKNLKIAMILFSSCLTILIIFLTPVLIPLFFQKFIYVVNIIQILSFSLVPFTISTIYVSKFYANKNSKIVSISNLIFVLSFVLFVIIFYTILDVIGMSIIYVVSSIFAVLFYFIVDLRNKILKS</sequence>
<feature type="transmembrane region" description="Helical" evidence="6">
    <location>
        <begin position="160"/>
        <end position="179"/>
    </location>
</feature>
<organism evidence="7 8">
    <name type="scientific">Nitrosopumilus ureiphilus</name>
    <dbReference type="NCBI Taxonomy" id="1470067"/>
    <lineage>
        <taxon>Archaea</taxon>
        <taxon>Nitrososphaerota</taxon>
        <taxon>Nitrososphaeria</taxon>
        <taxon>Nitrosopumilales</taxon>
        <taxon>Nitrosopumilaceae</taxon>
        <taxon>Nitrosopumilus</taxon>
    </lineage>
</organism>
<evidence type="ECO:0000256" key="2">
    <source>
        <dbReference type="ARBA" id="ARBA00022475"/>
    </source>
</evidence>
<proteinExistence type="predicted"/>
<evidence type="ECO:0000256" key="5">
    <source>
        <dbReference type="ARBA" id="ARBA00023136"/>
    </source>
</evidence>
<dbReference type="PANTHER" id="PTHR30250">
    <property type="entry name" value="PST FAMILY PREDICTED COLANIC ACID TRANSPORTER"/>
    <property type="match status" value="1"/>
</dbReference>
<dbReference type="PANTHER" id="PTHR30250:SF28">
    <property type="entry name" value="POLYSACCHARIDE BIOSYNTHESIS PROTEIN"/>
    <property type="match status" value="1"/>
</dbReference>
<dbReference type="InterPro" id="IPR050833">
    <property type="entry name" value="Poly_Biosynth_Transport"/>
</dbReference>
<feature type="transmembrane region" description="Helical" evidence="6">
    <location>
        <begin position="271"/>
        <end position="293"/>
    </location>
</feature>
<feature type="transmembrane region" description="Helical" evidence="6">
    <location>
        <begin position="332"/>
        <end position="354"/>
    </location>
</feature>
<feature type="transmembrane region" description="Helical" evidence="6">
    <location>
        <begin position="110"/>
        <end position="129"/>
    </location>
</feature>
<accession>A0A7D5RFL8</accession>
<evidence type="ECO:0000313" key="8">
    <source>
        <dbReference type="Proteomes" id="UP000509478"/>
    </source>
</evidence>
<keyword evidence="2" id="KW-1003">Cell membrane</keyword>
<feature type="transmembrane region" description="Helical" evidence="6">
    <location>
        <begin position="299"/>
        <end position="320"/>
    </location>
</feature>
<dbReference type="AlphaFoldDB" id="A0A7D5RFL8"/>
<gene>
    <name evidence="7" type="ORF">C5F50_00815</name>
</gene>
<keyword evidence="8" id="KW-1185">Reference proteome</keyword>
<dbReference type="KEGG" id="nue:C5F50_00815"/>
<feature type="transmembrane region" description="Helical" evidence="6">
    <location>
        <begin position="50"/>
        <end position="73"/>
    </location>
</feature>
<dbReference type="OrthoDB" id="12322at2157"/>
<keyword evidence="5 6" id="KW-0472">Membrane</keyword>
<evidence type="ECO:0000313" key="7">
    <source>
        <dbReference type="EMBL" id="QLH05785.1"/>
    </source>
</evidence>
<evidence type="ECO:0000256" key="6">
    <source>
        <dbReference type="SAM" id="Phobius"/>
    </source>
</evidence>
<feature type="transmembrane region" description="Helical" evidence="6">
    <location>
        <begin position="16"/>
        <end position="38"/>
    </location>
</feature>
<keyword evidence="4 6" id="KW-1133">Transmembrane helix</keyword>
<dbReference type="RefSeq" id="WP_179371850.1">
    <property type="nucleotide sequence ID" value="NZ_CP026995.1"/>
</dbReference>
<evidence type="ECO:0000256" key="3">
    <source>
        <dbReference type="ARBA" id="ARBA00022692"/>
    </source>
</evidence>
<keyword evidence="3 6" id="KW-0812">Transmembrane</keyword>
<name>A0A7D5RFL8_9ARCH</name>
<comment type="subcellular location">
    <subcellularLocation>
        <location evidence="1">Cell membrane</location>
        <topology evidence="1">Multi-pass membrane protein</topology>
    </subcellularLocation>
</comment>
<dbReference type="Proteomes" id="UP000509478">
    <property type="component" value="Chromosome"/>
</dbReference>
<dbReference type="GO" id="GO:0005886">
    <property type="term" value="C:plasma membrane"/>
    <property type="evidence" value="ECO:0007669"/>
    <property type="project" value="UniProtKB-SubCell"/>
</dbReference>
<dbReference type="EMBL" id="CP026995">
    <property type="protein sequence ID" value="QLH05785.1"/>
    <property type="molecule type" value="Genomic_DNA"/>
</dbReference>
<protein>
    <recommendedName>
        <fullName evidence="9">Polysaccharide biosynthesis protein</fullName>
    </recommendedName>
</protein>
<dbReference type="GeneID" id="56066557"/>
<evidence type="ECO:0000256" key="1">
    <source>
        <dbReference type="ARBA" id="ARBA00004651"/>
    </source>
</evidence>
<evidence type="ECO:0008006" key="9">
    <source>
        <dbReference type="Google" id="ProtNLM"/>
    </source>
</evidence>
<feature type="transmembrane region" description="Helical" evidence="6">
    <location>
        <begin position="85"/>
        <end position="104"/>
    </location>
</feature>
<feature type="transmembrane region" description="Helical" evidence="6">
    <location>
        <begin position="191"/>
        <end position="212"/>
    </location>
</feature>
<feature type="transmembrane region" description="Helical" evidence="6">
    <location>
        <begin position="232"/>
        <end position="250"/>
    </location>
</feature>
<feature type="transmembrane region" description="Helical" evidence="6">
    <location>
        <begin position="360"/>
        <end position="377"/>
    </location>
</feature>
<reference evidence="7 8" key="1">
    <citation type="submission" date="2018-02" db="EMBL/GenBank/DDBJ databases">
        <title>Complete genome of Nitrosopumilus ureaphilus PS0.</title>
        <authorList>
            <person name="Qin W."/>
            <person name="Zheng Y."/>
            <person name="Stahl D.A."/>
        </authorList>
    </citation>
    <scope>NUCLEOTIDE SEQUENCE [LARGE SCALE GENOMIC DNA]</scope>
    <source>
        <strain evidence="7 8">PS0</strain>
    </source>
</reference>